<proteinExistence type="predicted"/>
<organism evidence="3">
    <name type="scientific">Pseudogymnoascus destructans</name>
    <dbReference type="NCBI Taxonomy" id="655981"/>
    <lineage>
        <taxon>Eukaryota</taxon>
        <taxon>Fungi</taxon>
        <taxon>Dikarya</taxon>
        <taxon>Ascomycota</taxon>
        <taxon>Pezizomycotina</taxon>
        <taxon>Leotiomycetes</taxon>
        <taxon>Thelebolales</taxon>
        <taxon>Thelebolaceae</taxon>
        <taxon>Pseudogymnoascus</taxon>
    </lineage>
</organism>
<keyword evidence="2" id="KW-0812">Transmembrane</keyword>
<keyword evidence="2" id="KW-1133">Transmembrane helix</keyword>
<keyword evidence="2" id="KW-0472">Membrane</keyword>
<gene>
    <name evidence="3" type="ORF">VC83_08530</name>
</gene>
<sequence>MSQCRTTTYREIQTRTEPPTPNQAVASVASVSPPNCLLTPHRPSSSVTEPFRQPSIHHPTCQIAQPPDADERDPMDYIVIEGVGRAVSYPIFKRLRMRVGRLFFQTFSSLIQVGESIAVVLRGSNVGGFDYQIVQVPSHSNLYVKVHKINYRMKFHFVAPAISPTLSLSLLLSAFDSGTGSLYAERAGMHYEGLPPSFPRRPSFKSFPLDL</sequence>
<protein>
    <submittedName>
        <fullName evidence="3">Uncharacterized protein</fullName>
    </submittedName>
</protein>
<feature type="region of interest" description="Disordered" evidence="1">
    <location>
        <begin position="1"/>
        <end position="26"/>
    </location>
</feature>
<feature type="region of interest" description="Disordered" evidence="1">
    <location>
        <begin position="42"/>
        <end position="68"/>
    </location>
</feature>
<evidence type="ECO:0000256" key="1">
    <source>
        <dbReference type="SAM" id="MobiDB-lite"/>
    </source>
</evidence>
<dbReference type="Proteomes" id="UP000077154">
    <property type="component" value="Unassembled WGS sequence"/>
</dbReference>
<name>A0A176ZYL9_9PEZI</name>
<dbReference type="EMBL" id="KV441413">
    <property type="protein sequence ID" value="OAF54978.1"/>
    <property type="molecule type" value="Genomic_DNA"/>
</dbReference>
<feature type="transmembrane region" description="Helical" evidence="2">
    <location>
        <begin position="155"/>
        <end position="175"/>
    </location>
</feature>
<dbReference type="GeneID" id="36291570"/>
<dbReference type="RefSeq" id="XP_024320281.1">
    <property type="nucleotide sequence ID" value="XM_024472079.1"/>
</dbReference>
<dbReference type="AlphaFoldDB" id="A0A176ZYL9"/>
<evidence type="ECO:0000313" key="3">
    <source>
        <dbReference type="EMBL" id="OAF54978.1"/>
    </source>
</evidence>
<accession>A0A176ZYL9</accession>
<evidence type="ECO:0000256" key="2">
    <source>
        <dbReference type="SAM" id="Phobius"/>
    </source>
</evidence>
<reference evidence="3" key="1">
    <citation type="submission" date="2016-03" db="EMBL/GenBank/DDBJ databases">
        <title>Updated assembly of Pseudogymnoascus destructans, the fungus causing white-nose syndrome of bats.</title>
        <authorList>
            <person name="Palmer J.M."/>
            <person name="Drees K.P."/>
            <person name="Foster J.T."/>
            <person name="Lindner D.L."/>
        </authorList>
    </citation>
    <scope>NUCLEOTIDE SEQUENCE [LARGE SCALE GENOMIC DNA]</scope>
    <source>
        <strain evidence="3">20631-21</strain>
    </source>
</reference>